<proteinExistence type="predicted"/>
<dbReference type="OrthoDB" id="9807278at2"/>
<keyword evidence="1" id="KW-0444">Lipid biosynthesis</keyword>
<keyword evidence="3 8" id="KW-0808">Transferase</keyword>
<dbReference type="InterPro" id="IPR037157">
    <property type="entry name" value="Acetyltransf_C_sf"/>
</dbReference>
<dbReference type="EMBL" id="CP036268">
    <property type="protein sequence ID" value="QDT39449.1"/>
    <property type="molecule type" value="Genomic_DNA"/>
</dbReference>
<dbReference type="GO" id="GO:0016020">
    <property type="term" value="C:membrane"/>
    <property type="evidence" value="ECO:0007669"/>
    <property type="project" value="GOC"/>
</dbReference>
<organism evidence="8 9">
    <name type="scientific">Stratiformator vulcanicus</name>
    <dbReference type="NCBI Taxonomy" id="2527980"/>
    <lineage>
        <taxon>Bacteria</taxon>
        <taxon>Pseudomonadati</taxon>
        <taxon>Planctomycetota</taxon>
        <taxon>Planctomycetia</taxon>
        <taxon>Planctomycetales</taxon>
        <taxon>Planctomycetaceae</taxon>
        <taxon>Stratiformator</taxon>
    </lineage>
</organism>
<dbReference type="GO" id="GO:0009245">
    <property type="term" value="P:lipid A biosynthetic process"/>
    <property type="evidence" value="ECO:0007669"/>
    <property type="project" value="UniProtKB-KW"/>
</dbReference>
<dbReference type="RefSeq" id="WP_145365584.1">
    <property type="nucleotide sequence ID" value="NZ_CP036268.1"/>
</dbReference>
<keyword evidence="2" id="KW-0441">Lipid A biosynthesis</keyword>
<evidence type="ECO:0000256" key="3">
    <source>
        <dbReference type="ARBA" id="ARBA00022679"/>
    </source>
</evidence>
<dbReference type="KEGG" id="svp:Pan189_38570"/>
<keyword evidence="9" id="KW-1185">Reference proteome</keyword>
<keyword evidence="5 8" id="KW-0012">Acyltransferase</keyword>
<evidence type="ECO:0000313" key="9">
    <source>
        <dbReference type="Proteomes" id="UP000317318"/>
    </source>
</evidence>
<dbReference type="GO" id="GO:0008780">
    <property type="term" value="F:acyl-[acyl-carrier-protein]-UDP-N-acetylglucosamine O-acyltransferase activity"/>
    <property type="evidence" value="ECO:0007669"/>
    <property type="project" value="UniProtKB-EC"/>
</dbReference>
<evidence type="ECO:0000256" key="2">
    <source>
        <dbReference type="ARBA" id="ARBA00022556"/>
    </source>
</evidence>
<sequence length="283" mass="30638">MPSDIHPLSAIDPNATIADDVRIGPFCVVGPQVTLGPGCVLDSHVAMTGRVTVGSNNRFWPNVVVGGEPQDKGWTDADTSVEIGTDNQFREGVTVHRGAEKEDGVTRIGNRNLLMSNAHVAHNCHVFDDTILVNGVLLGGHVHVHDGAIISGNSVVHHFSTIGTLAFVSGGCRVPHDIPPYLLAAGSDNPEIKTLNIVGMRRRGISEPTIRLVKKAFKLLYREHKKIDVVRQTLQDELDGVMPIELMTMLDFVERQREGKMGRGREAVRSAKPAAESSSRQAA</sequence>
<keyword evidence="4" id="KW-0443">Lipid metabolism</keyword>
<dbReference type="AlphaFoldDB" id="A0A517R6E6"/>
<dbReference type="Gene3D" id="1.20.1180.10">
    <property type="entry name" value="Udp N-acetylglucosamine O-acyltransferase, C-terminal domain"/>
    <property type="match status" value="1"/>
</dbReference>
<evidence type="ECO:0000256" key="6">
    <source>
        <dbReference type="SAM" id="MobiDB-lite"/>
    </source>
</evidence>
<evidence type="ECO:0000256" key="1">
    <source>
        <dbReference type="ARBA" id="ARBA00022516"/>
    </source>
</evidence>
<evidence type="ECO:0000256" key="5">
    <source>
        <dbReference type="ARBA" id="ARBA00023315"/>
    </source>
</evidence>
<feature type="region of interest" description="Disordered" evidence="6">
    <location>
        <begin position="261"/>
        <end position="283"/>
    </location>
</feature>
<name>A0A517R6E6_9PLAN</name>
<dbReference type="NCBIfam" id="NF003657">
    <property type="entry name" value="PRK05289.1"/>
    <property type="match status" value="1"/>
</dbReference>
<protein>
    <submittedName>
        <fullName evidence="8">Acyl-[acyl-carrier-protein]--UDP-N-acetylglucosamine O-acyltransferase</fullName>
        <ecNumber evidence="8">2.3.1.129</ecNumber>
    </submittedName>
</protein>
<dbReference type="InterPro" id="IPR029098">
    <property type="entry name" value="Acetyltransf_C"/>
</dbReference>
<reference evidence="8 9" key="1">
    <citation type="submission" date="2019-02" db="EMBL/GenBank/DDBJ databases">
        <title>Deep-cultivation of Planctomycetes and their phenomic and genomic characterization uncovers novel biology.</title>
        <authorList>
            <person name="Wiegand S."/>
            <person name="Jogler M."/>
            <person name="Boedeker C."/>
            <person name="Pinto D."/>
            <person name="Vollmers J."/>
            <person name="Rivas-Marin E."/>
            <person name="Kohn T."/>
            <person name="Peeters S.H."/>
            <person name="Heuer A."/>
            <person name="Rast P."/>
            <person name="Oberbeckmann S."/>
            <person name="Bunk B."/>
            <person name="Jeske O."/>
            <person name="Meyerdierks A."/>
            <person name="Storesund J.E."/>
            <person name="Kallscheuer N."/>
            <person name="Luecker S."/>
            <person name="Lage O.M."/>
            <person name="Pohl T."/>
            <person name="Merkel B.J."/>
            <person name="Hornburger P."/>
            <person name="Mueller R.-W."/>
            <person name="Bruemmer F."/>
            <person name="Labrenz M."/>
            <person name="Spormann A.M."/>
            <person name="Op den Camp H."/>
            <person name="Overmann J."/>
            <person name="Amann R."/>
            <person name="Jetten M.S.M."/>
            <person name="Mascher T."/>
            <person name="Medema M.H."/>
            <person name="Devos D.P."/>
            <person name="Kaster A.-K."/>
            <person name="Ovreas L."/>
            <person name="Rohde M."/>
            <person name="Galperin M.Y."/>
            <person name="Jogler C."/>
        </authorList>
    </citation>
    <scope>NUCLEOTIDE SEQUENCE [LARGE SCALE GENOMIC DNA]</scope>
    <source>
        <strain evidence="8 9">Pan189</strain>
    </source>
</reference>
<dbReference type="PANTHER" id="PTHR43480:SF1">
    <property type="entry name" value="ACYL-[ACYL-CARRIER-PROTEIN]--UDP-N-ACETYLGLUCOSAMINE O-ACYLTRANSFERASE, MITOCHONDRIAL-RELATED"/>
    <property type="match status" value="1"/>
</dbReference>
<dbReference type="Pfam" id="PF13720">
    <property type="entry name" value="Acetyltransf_11"/>
    <property type="match status" value="1"/>
</dbReference>
<dbReference type="InterPro" id="IPR011004">
    <property type="entry name" value="Trimer_LpxA-like_sf"/>
</dbReference>
<dbReference type="EC" id="2.3.1.129" evidence="8"/>
<dbReference type="SUPFAM" id="SSF51161">
    <property type="entry name" value="Trimeric LpxA-like enzymes"/>
    <property type="match status" value="1"/>
</dbReference>
<gene>
    <name evidence="8" type="primary">lpxA</name>
    <name evidence="8" type="ORF">Pan189_38570</name>
</gene>
<dbReference type="InterPro" id="IPR010137">
    <property type="entry name" value="Lipid_A_LpxA"/>
</dbReference>
<dbReference type="CDD" id="cd03351">
    <property type="entry name" value="LbH_UDP-GlcNAc_AT"/>
    <property type="match status" value="1"/>
</dbReference>
<dbReference type="PIRSF" id="PIRSF000456">
    <property type="entry name" value="UDP-GlcNAc_acltr"/>
    <property type="match status" value="1"/>
</dbReference>
<evidence type="ECO:0000256" key="4">
    <source>
        <dbReference type="ARBA" id="ARBA00023098"/>
    </source>
</evidence>
<evidence type="ECO:0000313" key="8">
    <source>
        <dbReference type="EMBL" id="QDT39449.1"/>
    </source>
</evidence>
<dbReference type="PANTHER" id="PTHR43480">
    <property type="entry name" value="ACYL-[ACYL-CARRIER-PROTEIN]--UDP-N-ACETYLGLUCOSAMINE O-ACYLTRANSFERASE"/>
    <property type="match status" value="1"/>
</dbReference>
<dbReference type="NCBIfam" id="TIGR01852">
    <property type="entry name" value="lipid_A_lpxA"/>
    <property type="match status" value="1"/>
</dbReference>
<evidence type="ECO:0000259" key="7">
    <source>
        <dbReference type="Pfam" id="PF13720"/>
    </source>
</evidence>
<feature type="domain" description="UDP N-acetylglucosamine O-acyltransferase C-terminal" evidence="7">
    <location>
        <begin position="177"/>
        <end position="259"/>
    </location>
</feature>
<dbReference type="Proteomes" id="UP000317318">
    <property type="component" value="Chromosome"/>
</dbReference>
<accession>A0A517R6E6</accession>
<dbReference type="Gene3D" id="2.160.10.10">
    <property type="entry name" value="Hexapeptide repeat proteins"/>
    <property type="match status" value="1"/>
</dbReference>